<proteinExistence type="predicted"/>
<evidence type="ECO:0000256" key="1">
    <source>
        <dbReference type="SAM" id="MobiDB-lite"/>
    </source>
</evidence>
<keyword evidence="5" id="KW-1185">Reference proteome</keyword>
<feature type="compositionally biased region" description="Acidic residues" evidence="1">
    <location>
        <begin position="173"/>
        <end position="183"/>
    </location>
</feature>
<dbReference type="PANTHER" id="PTHR33098:SF57">
    <property type="entry name" value="DUF4408 DOMAIN PROTEIN"/>
    <property type="match status" value="1"/>
</dbReference>
<sequence length="296" mass="33913">MTGSMWTYITSWFAPTSLFLVFNLVVGTIFIISRFGAERRPQHDNFSSDHPTPLARSSSLLDRVRSINVSGYKFEQHEPQAQIHYMHDPAGPNQLARAPSLLERVKSINFPSFHRPDPIYQEREFDPHTDSDANIIPDGPPPLSRAPSLLERVKSINLSSFYRPDPTSHEPEFTPETDIDDNLIPDRSPYNDNLNHHVSKSKSEIGLSTKPSGQREKMKKSASEKSKMALLDDEQQEDRESIEKRRPATMKIEKTVSFGDEGVDAKADDFINKFKQQLRLQRLDSLLRYKDMFKAK</sequence>
<evidence type="ECO:0000259" key="3">
    <source>
        <dbReference type="Pfam" id="PF14364"/>
    </source>
</evidence>
<dbReference type="PANTHER" id="PTHR33098">
    <property type="entry name" value="COTTON FIBER (DUF761)"/>
    <property type="match status" value="1"/>
</dbReference>
<name>A0A7J7D9N0_TRIWF</name>
<dbReference type="FunCoup" id="A0A7J7D9N0">
    <property type="interactions" value="58"/>
</dbReference>
<reference evidence="4 5" key="1">
    <citation type="journal article" date="2020" name="Nat. Commun.">
        <title>Genome of Tripterygium wilfordii and identification of cytochrome P450 involved in triptolide biosynthesis.</title>
        <authorList>
            <person name="Tu L."/>
            <person name="Su P."/>
            <person name="Zhang Z."/>
            <person name="Gao L."/>
            <person name="Wang J."/>
            <person name="Hu T."/>
            <person name="Zhou J."/>
            <person name="Zhang Y."/>
            <person name="Zhao Y."/>
            <person name="Liu Y."/>
            <person name="Song Y."/>
            <person name="Tong Y."/>
            <person name="Lu Y."/>
            <person name="Yang J."/>
            <person name="Xu C."/>
            <person name="Jia M."/>
            <person name="Peters R.J."/>
            <person name="Huang L."/>
            <person name="Gao W."/>
        </authorList>
    </citation>
    <scope>NUCLEOTIDE SEQUENCE [LARGE SCALE GENOMIC DNA]</scope>
    <source>
        <strain evidence="5">cv. XIE 37</strain>
        <tissue evidence="4">Leaf</tissue>
    </source>
</reference>
<evidence type="ECO:0000313" key="5">
    <source>
        <dbReference type="Proteomes" id="UP000593562"/>
    </source>
</evidence>
<feature type="compositionally biased region" description="Basic and acidic residues" evidence="1">
    <location>
        <begin position="213"/>
        <end position="227"/>
    </location>
</feature>
<dbReference type="OrthoDB" id="1685070at2759"/>
<evidence type="ECO:0000313" key="4">
    <source>
        <dbReference type="EMBL" id="KAF5743057.1"/>
    </source>
</evidence>
<feature type="region of interest" description="Disordered" evidence="1">
    <location>
        <begin position="160"/>
        <end position="248"/>
    </location>
</feature>
<organism evidence="4 5">
    <name type="scientific">Tripterygium wilfordii</name>
    <name type="common">Thunder God vine</name>
    <dbReference type="NCBI Taxonomy" id="458696"/>
    <lineage>
        <taxon>Eukaryota</taxon>
        <taxon>Viridiplantae</taxon>
        <taxon>Streptophyta</taxon>
        <taxon>Embryophyta</taxon>
        <taxon>Tracheophyta</taxon>
        <taxon>Spermatophyta</taxon>
        <taxon>Magnoliopsida</taxon>
        <taxon>eudicotyledons</taxon>
        <taxon>Gunneridae</taxon>
        <taxon>Pentapetalae</taxon>
        <taxon>rosids</taxon>
        <taxon>fabids</taxon>
        <taxon>Celastrales</taxon>
        <taxon>Celastraceae</taxon>
        <taxon>Tripterygium</taxon>
    </lineage>
</organism>
<keyword evidence="2" id="KW-0472">Membrane</keyword>
<feature type="domain" description="DUF4408" evidence="3">
    <location>
        <begin position="4"/>
        <end position="35"/>
    </location>
</feature>
<evidence type="ECO:0000256" key="2">
    <source>
        <dbReference type="SAM" id="Phobius"/>
    </source>
</evidence>
<dbReference type="InParanoid" id="A0A7J7D9N0"/>
<comment type="caution">
    <text evidence="4">The sequence shown here is derived from an EMBL/GenBank/DDBJ whole genome shotgun (WGS) entry which is preliminary data.</text>
</comment>
<feature type="transmembrane region" description="Helical" evidence="2">
    <location>
        <begin position="12"/>
        <end position="32"/>
    </location>
</feature>
<dbReference type="Pfam" id="PF14364">
    <property type="entry name" value="DUF4408"/>
    <property type="match status" value="1"/>
</dbReference>
<accession>A0A7J7D9N0</accession>
<feature type="region of interest" description="Disordered" evidence="1">
    <location>
        <begin position="124"/>
        <end position="146"/>
    </location>
</feature>
<dbReference type="Pfam" id="PF05553">
    <property type="entry name" value="DUF761"/>
    <property type="match status" value="1"/>
</dbReference>
<dbReference type="AlphaFoldDB" id="A0A7J7D9N0"/>
<feature type="compositionally biased region" description="Basic and acidic residues" evidence="1">
    <location>
        <begin position="238"/>
        <end position="248"/>
    </location>
</feature>
<dbReference type="InterPro" id="IPR008480">
    <property type="entry name" value="DUF761_pln"/>
</dbReference>
<dbReference type="Proteomes" id="UP000593562">
    <property type="component" value="Unassembled WGS sequence"/>
</dbReference>
<gene>
    <name evidence="4" type="ORF">HS088_TW09G01119</name>
</gene>
<keyword evidence="2" id="KW-1133">Transmembrane helix</keyword>
<protein>
    <recommendedName>
        <fullName evidence="3">DUF4408 domain-containing protein</fullName>
    </recommendedName>
</protein>
<keyword evidence="2" id="KW-0812">Transmembrane</keyword>
<dbReference type="InterPro" id="IPR025520">
    <property type="entry name" value="DUF4408"/>
</dbReference>
<dbReference type="EMBL" id="JAAARO010000009">
    <property type="protein sequence ID" value="KAF5743057.1"/>
    <property type="molecule type" value="Genomic_DNA"/>
</dbReference>